<evidence type="ECO:0008006" key="3">
    <source>
        <dbReference type="Google" id="ProtNLM"/>
    </source>
</evidence>
<dbReference type="EMBL" id="JBEPLM010000007">
    <property type="protein sequence ID" value="MET3594452.1"/>
    <property type="molecule type" value="Genomic_DNA"/>
</dbReference>
<evidence type="ECO:0000313" key="2">
    <source>
        <dbReference type="Proteomes" id="UP001549036"/>
    </source>
</evidence>
<name>A0ABV2HWG8_9HYPH</name>
<keyword evidence="2" id="KW-1185">Reference proteome</keyword>
<evidence type="ECO:0000313" key="1">
    <source>
        <dbReference type="EMBL" id="MET3594452.1"/>
    </source>
</evidence>
<sequence length="39" mass="4662">MSKIIDPEELEILGLFRRLSLEQRRVFLLIVHMLMPVQP</sequence>
<comment type="caution">
    <text evidence="1">The sequence shown here is derived from an EMBL/GenBank/DDBJ whole genome shotgun (WGS) entry which is preliminary data.</text>
</comment>
<dbReference type="Proteomes" id="UP001549036">
    <property type="component" value="Unassembled WGS sequence"/>
</dbReference>
<accession>A0ABV2HWG8</accession>
<organism evidence="1 2">
    <name type="scientific">Mesorhizobium shonense</name>
    <dbReference type="NCBI Taxonomy" id="1209948"/>
    <lineage>
        <taxon>Bacteria</taxon>
        <taxon>Pseudomonadati</taxon>
        <taxon>Pseudomonadota</taxon>
        <taxon>Alphaproteobacteria</taxon>
        <taxon>Hyphomicrobiales</taxon>
        <taxon>Phyllobacteriaceae</taxon>
        <taxon>Mesorhizobium</taxon>
    </lineage>
</organism>
<protein>
    <recommendedName>
        <fullName evidence="3">Transposase</fullName>
    </recommendedName>
</protein>
<proteinExistence type="predicted"/>
<reference evidence="1 2" key="1">
    <citation type="submission" date="2024-06" db="EMBL/GenBank/DDBJ databases">
        <title>Genomic Encyclopedia of Type Strains, Phase IV (KMG-IV): sequencing the most valuable type-strain genomes for metagenomic binning, comparative biology and taxonomic classification.</title>
        <authorList>
            <person name="Goeker M."/>
        </authorList>
    </citation>
    <scope>NUCLEOTIDE SEQUENCE [LARGE SCALE GENOMIC DNA]</scope>
    <source>
        <strain evidence="1 2">DSM 29846</strain>
    </source>
</reference>
<gene>
    <name evidence="1" type="ORF">ABID26_003860</name>
</gene>